<evidence type="ECO:0000313" key="2">
    <source>
        <dbReference type="EMBL" id="WPU67136.1"/>
    </source>
</evidence>
<sequence length="103" mass="11863">MENQNNQEHSTFFDQADGKFNEAIEKKQPLRRGVMEDEESDFSDEGTKQAGAVDPEQQVRETEDASLQDETYSFDEQNTDNEEYHDASGAEEVDFDNDDDFIQ</sequence>
<reference evidence="2 3" key="1">
    <citation type="submission" date="2023-11" db="EMBL/GenBank/DDBJ databases">
        <title>Peredibacter starrii A3.12.</title>
        <authorList>
            <person name="Mitchell R.J."/>
        </authorList>
    </citation>
    <scope>NUCLEOTIDE SEQUENCE [LARGE SCALE GENOMIC DNA]</scope>
    <source>
        <strain evidence="2 3">A3.12</strain>
    </source>
</reference>
<dbReference type="EMBL" id="CP139487">
    <property type="protein sequence ID" value="WPU67136.1"/>
    <property type="molecule type" value="Genomic_DNA"/>
</dbReference>
<dbReference type="RefSeq" id="WP_321400029.1">
    <property type="nucleotide sequence ID" value="NZ_CP139487.1"/>
</dbReference>
<feature type="compositionally biased region" description="Acidic residues" evidence="1">
    <location>
        <begin position="89"/>
        <end position="103"/>
    </location>
</feature>
<organism evidence="2 3">
    <name type="scientific">Peredibacter starrii</name>
    <dbReference type="NCBI Taxonomy" id="28202"/>
    <lineage>
        <taxon>Bacteria</taxon>
        <taxon>Pseudomonadati</taxon>
        <taxon>Bdellovibrionota</taxon>
        <taxon>Bacteriovoracia</taxon>
        <taxon>Bacteriovoracales</taxon>
        <taxon>Bacteriovoracaceae</taxon>
        <taxon>Peredibacter</taxon>
    </lineage>
</organism>
<dbReference type="Proteomes" id="UP001324634">
    <property type="component" value="Chromosome"/>
</dbReference>
<evidence type="ECO:0000256" key="1">
    <source>
        <dbReference type="SAM" id="MobiDB-lite"/>
    </source>
</evidence>
<dbReference type="KEGG" id="psti:SOO65_10260"/>
<gene>
    <name evidence="2" type="ORF">SOO65_10260</name>
</gene>
<feature type="compositionally biased region" description="Polar residues" evidence="1">
    <location>
        <begin position="1"/>
        <end position="13"/>
    </location>
</feature>
<keyword evidence="3" id="KW-1185">Reference proteome</keyword>
<proteinExistence type="predicted"/>
<evidence type="ECO:0000313" key="3">
    <source>
        <dbReference type="Proteomes" id="UP001324634"/>
    </source>
</evidence>
<protein>
    <submittedName>
        <fullName evidence="2">Uncharacterized protein</fullName>
    </submittedName>
</protein>
<feature type="compositionally biased region" description="Basic and acidic residues" evidence="1">
    <location>
        <begin position="16"/>
        <end position="28"/>
    </location>
</feature>
<accession>A0AAX4HV58</accession>
<name>A0AAX4HV58_9BACT</name>
<dbReference type="AlphaFoldDB" id="A0AAX4HV58"/>
<feature type="region of interest" description="Disordered" evidence="1">
    <location>
        <begin position="1"/>
        <end position="103"/>
    </location>
</feature>